<keyword evidence="3" id="KW-1185">Reference proteome</keyword>
<dbReference type="EMBL" id="JAMQOS010000001">
    <property type="protein sequence ID" value="MDS0280732.1"/>
    <property type="molecule type" value="Genomic_DNA"/>
</dbReference>
<accession>A0ABU2FKE6</accession>
<feature type="region of interest" description="Disordered" evidence="1">
    <location>
        <begin position="1"/>
        <end position="45"/>
    </location>
</feature>
<reference evidence="2 3" key="1">
    <citation type="submission" date="2022-06" db="EMBL/GenBank/DDBJ databases">
        <title>Halomicroarcula sp. a new haloarchaeum isolate from saline soil.</title>
        <authorList>
            <person name="Strakova D."/>
            <person name="Galisteo C."/>
            <person name="Sanchez-Porro C."/>
            <person name="Ventosa A."/>
        </authorList>
    </citation>
    <scope>NUCLEOTIDE SEQUENCE [LARGE SCALE GENOMIC DNA]</scope>
    <source>
        <strain evidence="2 3">S3CR25-11</strain>
    </source>
</reference>
<dbReference type="Proteomes" id="UP001268864">
    <property type="component" value="Unassembled WGS sequence"/>
</dbReference>
<organism evidence="2 3">
    <name type="scientific">Haloarcula onubensis</name>
    <dbReference type="NCBI Taxonomy" id="2950539"/>
    <lineage>
        <taxon>Archaea</taxon>
        <taxon>Methanobacteriati</taxon>
        <taxon>Methanobacteriota</taxon>
        <taxon>Stenosarchaea group</taxon>
        <taxon>Halobacteria</taxon>
        <taxon>Halobacteriales</taxon>
        <taxon>Haloarculaceae</taxon>
        <taxon>Haloarcula</taxon>
    </lineage>
</organism>
<evidence type="ECO:0000313" key="2">
    <source>
        <dbReference type="EMBL" id="MDS0280732.1"/>
    </source>
</evidence>
<evidence type="ECO:0000256" key="1">
    <source>
        <dbReference type="SAM" id="MobiDB-lite"/>
    </source>
</evidence>
<proteinExistence type="predicted"/>
<name>A0ABU2FKE6_9EURY</name>
<dbReference type="RefSeq" id="WP_310898578.1">
    <property type="nucleotide sequence ID" value="NZ_JAMQOS010000001.1"/>
</dbReference>
<sequence>MTQPQSAVRLPVRTRQRADSRSPAAGGERTDRPSDRFAGGERAIC</sequence>
<evidence type="ECO:0000313" key="3">
    <source>
        <dbReference type="Proteomes" id="UP001268864"/>
    </source>
</evidence>
<feature type="compositionally biased region" description="Basic and acidic residues" evidence="1">
    <location>
        <begin position="28"/>
        <end position="45"/>
    </location>
</feature>
<gene>
    <name evidence="2" type="ORF">NDI86_01265</name>
</gene>
<protein>
    <submittedName>
        <fullName evidence="2">Uncharacterized protein</fullName>
    </submittedName>
</protein>
<comment type="caution">
    <text evidence="2">The sequence shown here is derived from an EMBL/GenBank/DDBJ whole genome shotgun (WGS) entry which is preliminary data.</text>
</comment>